<dbReference type="AlphaFoldDB" id="A0A183FKN2"/>
<keyword evidence="3" id="KW-1185">Reference proteome</keyword>
<dbReference type="PANTHER" id="PTHR10742:SF407">
    <property type="entry name" value="AMINE OXIDASE DOMAIN-CONTAINING PROTEIN"/>
    <property type="match status" value="1"/>
</dbReference>
<reference evidence="2 3" key="1">
    <citation type="submission" date="2018-11" db="EMBL/GenBank/DDBJ databases">
        <authorList>
            <consortium name="Pathogen Informatics"/>
        </authorList>
    </citation>
    <scope>NUCLEOTIDE SEQUENCE [LARGE SCALE GENOMIC DNA]</scope>
</reference>
<accession>A0A183FKN2</accession>
<protein>
    <submittedName>
        <fullName evidence="4">Amino_oxidase domain-containing protein</fullName>
    </submittedName>
</protein>
<dbReference type="Proteomes" id="UP000050761">
    <property type="component" value="Unassembled WGS sequence"/>
</dbReference>
<dbReference type="WBParaSite" id="HPBE_0000771901-mRNA-1">
    <property type="protein sequence ID" value="HPBE_0000771901-mRNA-1"/>
    <property type="gene ID" value="HPBE_0000771901"/>
</dbReference>
<feature type="domain" description="Amine oxidase" evidence="1">
    <location>
        <begin position="52"/>
        <end position="309"/>
    </location>
</feature>
<sequence>KSKSKSQFSECVVPSSPRRYSFYRRTNNVFGVYSFTLQLALLNFADWDDGASEPCSLTLKRKGFRDILDDIKVKVPEHRIKLNSVVTKISYSGEFILSLNNGEEHHYDHVIVTCSLGYLKKNLKQFFCPALDARKEEAISSLGFGNMMKVFLEYTRPWWPLDVDAIAPLQSNSPLAESFPVLQPLQWNNKILVAWVSGKGPSLISKLSDEELADGLTLHLRGALGDSTIPLPVKIFRHSWITDPLVGGSYSYLTPKSVKFVPDAFSRMAEPVVLEDRPILCFAGEHTHPTMYQTTIGAYESGEREALRITTHLLRT</sequence>
<accession>A0A3P7YNQ6</accession>
<evidence type="ECO:0000313" key="3">
    <source>
        <dbReference type="Proteomes" id="UP000050761"/>
    </source>
</evidence>
<reference evidence="4" key="2">
    <citation type="submission" date="2019-09" db="UniProtKB">
        <authorList>
            <consortium name="WormBaseParasite"/>
        </authorList>
    </citation>
    <scope>IDENTIFICATION</scope>
</reference>
<proteinExistence type="predicted"/>
<name>A0A183FKN2_HELPZ</name>
<evidence type="ECO:0000259" key="1">
    <source>
        <dbReference type="Pfam" id="PF01593"/>
    </source>
</evidence>
<dbReference type="PANTHER" id="PTHR10742">
    <property type="entry name" value="FLAVIN MONOAMINE OXIDASE"/>
    <property type="match status" value="1"/>
</dbReference>
<dbReference type="InterPro" id="IPR050281">
    <property type="entry name" value="Flavin_monoamine_oxidase"/>
</dbReference>
<dbReference type="InterPro" id="IPR036188">
    <property type="entry name" value="FAD/NAD-bd_sf"/>
</dbReference>
<dbReference type="InterPro" id="IPR002937">
    <property type="entry name" value="Amino_oxidase"/>
</dbReference>
<dbReference type="EMBL" id="UZAH01025958">
    <property type="protein sequence ID" value="VDO73364.1"/>
    <property type="molecule type" value="Genomic_DNA"/>
</dbReference>
<organism evidence="3 4">
    <name type="scientific">Heligmosomoides polygyrus</name>
    <name type="common">Parasitic roundworm</name>
    <dbReference type="NCBI Taxonomy" id="6339"/>
    <lineage>
        <taxon>Eukaryota</taxon>
        <taxon>Metazoa</taxon>
        <taxon>Ecdysozoa</taxon>
        <taxon>Nematoda</taxon>
        <taxon>Chromadorea</taxon>
        <taxon>Rhabditida</taxon>
        <taxon>Rhabditina</taxon>
        <taxon>Rhabditomorpha</taxon>
        <taxon>Strongyloidea</taxon>
        <taxon>Heligmosomidae</taxon>
        <taxon>Heligmosomoides</taxon>
    </lineage>
</organism>
<evidence type="ECO:0000313" key="4">
    <source>
        <dbReference type="WBParaSite" id="HPBE_0000771901-mRNA-1"/>
    </source>
</evidence>
<dbReference type="Pfam" id="PF01593">
    <property type="entry name" value="Amino_oxidase"/>
    <property type="match status" value="1"/>
</dbReference>
<evidence type="ECO:0000313" key="2">
    <source>
        <dbReference type="EMBL" id="VDO73364.1"/>
    </source>
</evidence>
<dbReference type="Gene3D" id="3.50.50.60">
    <property type="entry name" value="FAD/NAD(P)-binding domain"/>
    <property type="match status" value="1"/>
</dbReference>
<dbReference type="SUPFAM" id="SSF51905">
    <property type="entry name" value="FAD/NAD(P)-binding domain"/>
    <property type="match status" value="1"/>
</dbReference>
<gene>
    <name evidence="2" type="ORF">HPBE_LOCUS7720</name>
</gene>
<dbReference type="GO" id="GO:0046592">
    <property type="term" value="F:polyamine oxidase activity"/>
    <property type="evidence" value="ECO:0007669"/>
    <property type="project" value="TreeGrafter"/>
</dbReference>
<dbReference type="SUPFAM" id="SSF54373">
    <property type="entry name" value="FAD-linked reductases, C-terminal domain"/>
    <property type="match status" value="1"/>
</dbReference>
<dbReference type="OrthoDB" id="5046242at2759"/>